<accession>A0ABV2YJX7</accession>
<organism evidence="2 3">
    <name type="scientific">Streptomyces fragilis</name>
    <dbReference type="NCBI Taxonomy" id="67301"/>
    <lineage>
        <taxon>Bacteria</taxon>
        <taxon>Bacillati</taxon>
        <taxon>Actinomycetota</taxon>
        <taxon>Actinomycetes</taxon>
        <taxon>Kitasatosporales</taxon>
        <taxon>Streptomycetaceae</taxon>
        <taxon>Streptomyces</taxon>
    </lineage>
</organism>
<feature type="chain" id="PRO_5045493504" description="Secreted protein" evidence="1">
    <location>
        <begin position="25"/>
        <end position="180"/>
    </location>
</feature>
<evidence type="ECO:0008006" key="4">
    <source>
        <dbReference type="Google" id="ProtNLM"/>
    </source>
</evidence>
<dbReference type="RefSeq" id="WP_108956682.1">
    <property type="nucleotide sequence ID" value="NZ_BEVZ01000009.1"/>
</dbReference>
<dbReference type="EMBL" id="JBEZUR010000026">
    <property type="protein sequence ID" value="MEU3556028.1"/>
    <property type="molecule type" value="Genomic_DNA"/>
</dbReference>
<sequence>MRAFTRSTSVITTALAAVFFTVGAAPSSAQTQPLVSAKASSQTKAFAEDNAELVSAMATVCGSGYSLTAADPMPLGVDPGMRLGTLFNYENSGSTSACAILDNNTGATRYMVLESCPSTGPEHSDFCDVDKGDFSQYAGPTYTSTQGINGRCWSHFTYMKNRTTGVTVFNSGMTYGWICP</sequence>
<keyword evidence="3" id="KW-1185">Reference proteome</keyword>
<keyword evidence="1" id="KW-0732">Signal</keyword>
<comment type="caution">
    <text evidence="2">The sequence shown here is derived from an EMBL/GenBank/DDBJ whole genome shotgun (WGS) entry which is preliminary data.</text>
</comment>
<proteinExistence type="predicted"/>
<evidence type="ECO:0000256" key="1">
    <source>
        <dbReference type="SAM" id="SignalP"/>
    </source>
</evidence>
<dbReference type="Proteomes" id="UP001550850">
    <property type="component" value="Unassembled WGS sequence"/>
</dbReference>
<gene>
    <name evidence="2" type="ORF">AB0E65_17695</name>
</gene>
<protein>
    <recommendedName>
        <fullName evidence="4">Secreted protein</fullName>
    </recommendedName>
</protein>
<feature type="signal peptide" evidence="1">
    <location>
        <begin position="1"/>
        <end position="24"/>
    </location>
</feature>
<reference evidence="2 3" key="1">
    <citation type="submission" date="2024-06" db="EMBL/GenBank/DDBJ databases">
        <title>The Natural Products Discovery Center: Release of the First 8490 Sequenced Strains for Exploring Actinobacteria Biosynthetic Diversity.</title>
        <authorList>
            <person name="Kalkreuter E."/>
            <person name="Kautsar S.A."/>
            <person name="Yang D."/>
            <person name="Bader C.D."/>
            <person name="Teijaro C.N."/>
            <person name="Fluegel L."/>
            <person name="Davis C.M."/>
            <person name="Simpson J.R."/>
            <person name="Lauterbach L."/>
            <person name="Steele A.D."/>
            <person name="Gui C."/>
            <person name="Meng S."/>
            <person name="Li G."/>
            <person name="Viehrig K."/>
            <person name="Ye F."/>
            <person name="Su P."/>
            <person name="Kiefer A.F."/>
            <person name="Nichols A."/>
            <person name="Cepeda A.J."/>
            <person name="Yan W."/>
            <person name="Fan B."/>
            <person name="Jiang Y."/>
            <person name="Adhikari A."/>
            <person name="Zheng C.-J."/>
            <person name="Schuster L."/>
            <person name="Cowan T.M."/>
            <person name="Smanski M.J."/>
            <person name="Chevrette M.G."/>
            <person name="De Carvalho L.P.S."/>
            <person name="Shen B."/>
        </authorList>
    </citation>
    <scope>NUCLEOTIDE SEQUENCE [LARGE SCALE GENOMIC DNA]</scope>
    <source>
        <strain evidence="2 3">NPDC038104</strain>
    </source>
</reference>
<name>A0ABV2YJX7_9ACTN</name>
<evidence type="ECO:0000313" key="2">
    <source>
        <dbReference type="EMBL" id="MEU3556028.1"/>
    </source>
</evidence>
<evidence type="ECO:0000313" key="3">
    <source>
        <dbReference type="Proteomes" id="UP001550850"/>
    </source>
</evidence>